<keyword evidence="1" id="KW-0472">Membrane</keyword>
<dbReference type="EMBL" id="JAUEDM010000008">
    <property type="protein sequence ID" value="KAK3312812.1"/>
    <property type="molecule type" value="Genomic_DNA"/>
</dbReference>
<keyword evidence="1" id="KW-1133">Transmembrane helix</keyword>
<comment type="caution">
    <text evidence="2">The sequence shown here is derived from an EMBL/GenBank/DDBJ whole genome shotgun (WGS) entry which is preliminary data.</text>
</comment>
<reference evidence="2" key="1">
    <citation type="journal article" date="2023" name="Mol. Phylogenet. Evol.">
        <title>Genome-scale phylogeny and comparative genomics of the fungal order Sordariales.</title>
        <authorList>
            <person name="Hensen N."/>
            <person name="Bonometti L."/>
            <person name="Westerberg I."/>
            <person name="Brannstrom I.O."/>
            <person name="Guillou S."/>
            <person name="Cros-Aarteil S."/>
            <person name="Calhoun S."/>
            <person name="Haridas S."/>
            <person name="Kuo A."/>
            <person name="Mondo S."/>
            <person name="Pangilinan J."/>
            <person name="Riley R."/>
            <person name="LaButti K."/>
            <person name="Andreopoulos B."/>
            <person name="Lipzen A."/>
            <person name="Chen C."/>
            <person name="Yan M."/>
            <person name="Daum C."/>
            <person name="Ng V."/>
            <person name="Clum A."/>
            <person name="Steindorff A."/>
            <person name="Ohm R.A."/>
            <person name="Martin F."/>
            <person name="Silar P."/>
            <person name="Natvig D.O."/>
            <person name="Lalanne C."/>
            <person name="Gautier V."/>
            <person name="Ament-Velasquez S.L."/>
            <person name="Kruys A."/>
            <person name="Hutchinson M.I."/>
            <person name="Powell A.J."/>
            <person name="Barry K."/>
            <person name="Miller A.N."/>
            <person name="Grigoriev I.V."/>
            <person name="Debuchy R."/>
            <person name="Gladieux P."/>
            <person name="Hiltunen Thoren M."/>
            <person name="Johannesson H."/>
        </authorList>
    </citation>
    <scope>NUCLEOTIDE SEQUENCE</scope>
    <source>
        <strain evidence="2">CBS 118394</strain>
    </source>
</reference>
<dbReference type="Proteomes" id="UP001283341">
    <property type="component" value="Unassembled WGS sequence"/>
</dbReference>
<organism evidence="2 3">
    <name type="scientific">Apodospora peruviana</name>
    <dbReference type="NCBI Taxonomy" id="516989"/>
    <lineage>
        <taxon>Eukaryota</taxon>
        <taxon>Fungi</taxon>
        <taxon>Dikarya</taxon>
        <taxon>Ascomycota</taxon>
        <taxon>Pezizomycotina</taxon>
        <taxon>Sordariomycetes</taxon>
        <taxon>Sordariomycetidae</taxon>
        <taxon>Sordariales</taxon>
        <taxon>Lasiosphaeriaceae</taxon>
        <taxon>Apodospora</taxon>
    </lineage>
</organism>
<protein>
    <submittedName>
        <fullName evidence="2">Uncharacterized protein</fullName>
    </submittedName>
</protein>
<accession>A0AAE0LYW8</accession>
<name>A0AAE0LYW8_9PEZI</name>
<evidence type="ECO:0000313" key="2">
    <source>
        <dbReference type="EMBL" id="KAK3312812.1"/>
    </source>
</evidence>
<keyword evidence="1" id="KW-0812">Transmembrane</keyword>
<keyword evidence="3" id="KW-1185">Reference proteome</keyword>
<feature type="transmembrane region" description="Helical" evidence="1">
    <location>
        <begin position="6"/>
        <end position="27"/>
    </location>
</feature>
<evidence type="ECO:0000313" key="3">
    <source>
        <dbReference type="Proteomes" id="UP001283341"/>
    </source>
</evidence>
<evidence type="ECO:0000256" key="1">
    <source>
        <dbReference type="SAM" id="Phobius"/>
    </source>
</evidence>
<sequence length="134" mass="15123">MTPDVIVACVMLIVSLPPTLIILIHWWRSFWRRPATASHFQQEENEMIDSPSSTKTAQFPDHLHQANSTEHWTCGPDGGLHSRAAGLVGRITTQIKLSVILAHVQTGVMYMDGRAYLSMITGLDIFYWYRGIVD</sequence>
<proteinExistence type="predicted"/>
<dbReference type="AlphaFoldDB" id="A0AAE0LYW8"/>
<gene>
    <name evidence="2" type="ORF">B0H66DRAFT_537897</name>
</gene>
<reference evidence="2" key="2">
    <citation type="submission" date="2023-06" db="EMBL/GenBank/DDBJ databases">
        <authorList>
            <consortium name="Lawrence Berkeley National Laboratory"/>
            <person name="Haridas S."/>
            <person name="Hensen N."/>
            <person name="Bonometti L."/>
            <person name="Westerberg I."/>
            <person name="Brannstrom I.O."/>
            <person name="Guillou S."/>
            <person name="Cros-Aarteil S."/>
            <person name="Calhoun S."/>
            <person name="Kuo A."/>
            <person name="Mondo S."/>
            <person name="Pangilinan J."/>
            <person name="Riley R."/>
            <person name="Labutti K."/>
            <person name="Andreopoulos B."/>
            <person name="Lipzen A."/>
            <person name="Chen C."/>
            <person name="Yanf M."/>
            <person name="Daum C."/>
            <person name="Ng V."/>
            <person name="Clum A."/>
            <person name="Steindorff A."/>
            <person name="Ohm R."/>
            <person name="Martin F."/>
            <person name="Silar P."/>
            <person name="Natvig D."/>
            <person name="Lalanne C."/>
            <person name="Gautier V."/>
            <person name="Ament-Velasquez S.L."/>
            <person name="Kruys A."/>
            <person name="Hutchinson M.I."/>
            <person name="Powell A.J."/>
            <person name="Barry K."/>
            <person name="Miller A.N."/>
            <person name="Grigoriev I.V."/>
            <person name="Debuchy R."/>
            <person name="Gladieux P."/>
            <person name="Thoren M.H."/>
            <person name="Johannesson H."/>
        </authorList>
    </citation>
    <scope>NUCLEOTIDE SEQUENCE</scope>
    <source>
        <strain evidence="2">CBS 118394</strain>
    </source>
</reference>